<evidence type="ECO:0000313" key="9">
    <source>
        <dbReference type="Proteomes" id="UP001208935"/>
    </source>
</evidence>
<protein>
    <recommendedName>
        <fullName evidence="5">Flagellar hook-associated protein 2</fullName>
        <shortName evidence="5">HAP2</shortName>
    </recommendedName>
    <alternativeName>
        <fullName evidence="5">Flagellar cap protein</fullName>
    </alternativeName>
</protein>
<comment type="subcellular location">
    <subcellularLocation>
        <location evidence="5">Secreted</location>
    </subcellularLocation>
    <subcellularLocation>
        <location evidence="5">Bacterial flagellum</location>
    </subcellularLocation>
</comment>
<accession>A0ABT3KT61</accession>
<evidence type="ECO:0000256" key="4">
    <source>
        <dbReference type="ARBA" id="ARBA00023143"/>
    </source>
</evidence>
<dbReference type="Pfam" id="PF02465">
    <property type="entry name" value="FliD_N"/>
    <property type="match status" value="1"/>
</dbReference>
<dbReference type="PANTHER" id="PTHR30288:SF0">
    <property type="entry name" value="FLAGELLAR HOOK-ASSOCIATED PROTEIN 2"/>
    <property type="match status" value="1"/>
</dbReference>
<sequence>MANISSPGIGTNGLDVKSIISQLVALERQPLDTLKLQAATVRTEISAIGQIKSLVATLSDAAGRLSGAARWDTVSASSSDAKQVSATALDTTPPTSFTVEVQHLAQAQSTASAALLPVGAPVGAGRIRLLLGRPDAATPVDIDVSATDRLKDVVRKINAADAGVTASVLSDASGERLLLRGKATGLDAQFSLTVTQAPDGASGLSRLGTGNTVTQAAADARATVNGIAVSSATNTFAATVEGVTFTAHQVTTGPVEITVRKDDTAVQSDVDALVKAYNAVNQLLQEATKYDAQTRTAGLLQGDSTVIALHNALRRAIDSDSAAGGAFQYLADIGVTQQLGGDLAVDPTRLAQALEKNPEGVKTLFSGTNGVALRVQALGKQLLSSDGFFQSKANTLSASLNRNDQSQAQVNAQADAFEQRITQRYTALDKQLSSLNALNAYITQQVATWNKQ</sequence>
<dbReference type="Pfam" id="PF07195">
    <property type="entry name" value="FliD_C"/>
    <property type="match status" value="1"/>
</dbReference>
<dbReference type="InterPro" id="IPR010809">
    <property type="entry name" value="FliD_C"/>
</dbReference>
<dbReference type="Pfam" id="PF07196">
    <property type="entry name" value="Flagellin_IN"/>
    <property type="match status" value="1"/>
</dbReference>
<evidence type="ECO:0000313" key="8">
    <source>
        <dbReference type="EMBL" id="MCW5321476.1"/>
    </source>
</evidence>
<evidence type="ECO:0000256" key="1">
    <source>
        <dbReference type="ARBA" id="ARBA00009764"/>
    </source>
</evidence>
<dbReference type="EMBL" id="QZCW01000002">
    <property type="protein sequence ID" value="MCW5321476.1"/>
    <property type="molecule type" value="Genomic_DNA"/>
</dbReference>
<keyword evidence="5" id="KW-0964">Secreted</keyword>
<evidence type="ECO:0000256" key="2">
    <source>
        <dbReference type="ARBA" id="ARBA00011255"/>
    </source>
</evidence>
<dbReference type="InterPro" id="IPR003481">
    <property type="entry name" value="FliD_N"/>
</dbReference>
<dbReference type="PANTHER" id="PTHR30288">
    <property type="entry name" value="FLAGELLAR CAP/ASSEMBLY PROTEIN FLID"/>
    <property type="match status" value="1"/>
</dbReference>
<proteinExistence type="inferred from homology"/>
<feature type="domain" description="Flagellar hook-associated protein 2 N-terminal" evidence="6">
    <location>
        <begin position="13"/>
        <end position="108"/>
    </location>
</feature>
<keyword evidence="8" id="KW-0282">Flagellum</keyword>
<evidence type="ECO:0000259" key="6">
    <source>
        <dbReference type="Pfam" id="PF02465"/>
    </source>
</evidence>
<gene>
    <name evidence="8" type="ORF">D5039_10050</name>
</gene>
<dbReference type="InterPro" id="IPR010810">
    <property type="entry name" value="Flagellin_hook_IN_motif"/>
</dbReference>
<reference evidence="9" key="1">
    <citation type="submission" date="2023-07" db="EMBL/GenBank/DDBJ databases">
        <title>Verminephrobacter genomes.</title>
        <authorList>
            <person name="Lund M.B."/>
        </authorList>
    </citation>
    <scope>NUCLEOTIDE SEQUENCE [LARGE SCALE GENOMIC DNA]</scope>
    <source>
        <strain evidence="9">AtM5-05</strain>
    </source>
</reference>
<comment type="caution">
    <text evidence="8">The sequence shown here is derived from an EMBL/GenBank/DDBJ whole genome shotgun (WGS) entry which is preliminary data.</text>
</comment>
<dbReference type="InterPro" id="IPR040026">
    <property type="entry name" value="FliD"/>
</dbReference>
<evidence type="ECO:0000259" key="7">
    <source>
        <dbReference type="Pfam" id="PF07195"/>
    </source>
</evidence>
<keyword evidence="8" id="KW-0966">Cell projection</keyword>
<comment type="similarity">
    <text evidence="1 5">Belongs to the FliD family.</text>
</comment>
<keyword evidence="4 5" id="KW-0975">Bacterial flagellum</keyword>
<keyword evidence="9" id="KW-1185">Reference proteome</keyword>
<dbReference type="GeneID" id="77319688"/>
<dbReference type="Proteomes" id="UP001208935">
    <property type="component" value="Unassembled WGS sequence"/>
</dbReference>
<evidence type="ECO:0000256" key="3">
    <source>
        <dbReference type="ARBA" id="ARBA00023054"/>
    </source>
</evidence>
<comment type="function">
    <text evidence="5">Required for morphogenesis and for the elongation of the flagellar filament by facilitating polymerization of the flagellin monomers at the tip of growing filament. Forms a capping structure, which prevents flagellin subunits (transported through the central channel of the flagellum) from leaking out without polymerization at the distal end.</text>
</comment>
<name>A0ABT3KT61_9BURK</name>
<keyword evidence="8" id="KW-0969">Cilium</keyword>
<feature type="domain" description="Flagellar hook-associated protein 2 C-terminal" evidence="7">
    <location>
        <begin position="217"/>
        <end position="437"/>
    </location>
</feature>
<keyword evidence="3" id="KW-0175">Coiled coil</keyword>
<evidence type="ECO:0000256" key="5">
    <source>
        <dbReference type="RuleBase" id="RU362066"/>
    </source>
</evidence>
<organism evidence="8 9">
    <name type="scientific">Verminephrobacter aporrectodeae subsp. tuberculatae</name>
    <dbReference type="NCBI Taxonomy" id="1110392"/>
    <lineage>
        <taxon>Bacteria</taxon>
        <taxon>Pseudomonadati</taxon>
        <taxon>Pseudomonadota</taxon>
        <taxon>Betaproteobacteria</taxon>
        <taxon>Burkholderiales</taxon>
        <taxon>Comamonadaceae</taxon>
        <taxon>Verminephrobacter</taxon>
    </lineage>
</organism>
<dbReference type="RefSeq" id="WP_010110386.1">
    <property type="nucleotide sequence ID" value="NZ_QZCV01000002.1"/>
</dbReference>
<comment type="subunit">
    <text evidence="2 5">Homopentamer.</text>
</comment>